<comment type="caution">
    <text evidence="2">The sequence shown here is derived from an EMBL/GenBank/DDBJ whole genome shotgun (WGS) entry which is preliminary data.</text>
</comment>
<feature type="region of interest" description="Disordered" evidence="1">
    <location>
        <begin position="1"/>
        <end position="34"/>
    </location>
</feature>
<reference evidence="3" key="1">
    <citation type="journal article" date="2019" name="Int. J. Syst. Evol. Microbiol.">
        <title>The Global Catalogue of Microorganisms (GCM) 10K type strain sequencing project: providing services to taxonomists for standard genome sequencing and annotation.</title>
        <authorList>
            <consortium name="The Broad Institute Genomics Platform"/>
            <consortium name="The Broad Institute Genome Sequencing Center for Infectious Disease"/>
            <person name="Wu L."/>
            <person name="Ma J."/>
        </authorList>
    </citation>
    <scope>NUCLEOTIDE SEQUENCE [LARGE SCALE GENOMIC DNA]</scope>
    <source>
        <strain evidence="3">CCM 7043</strain>
    </source>
</reference>
<evidence type="ECO:0000313" key="3">
    <source>
        <dbReference type="Proteomes" id="UP001597114"/>
    </source>
</evidence>
<accession>A0ABW4EPH2</accession>
<gene>
    <name evidence="2" type="ORF">ACFSJD_08570</name>
</gene>
<organism evidence="2 3">
    <name type="scientific">Pseudonocardia yunnanensis</name>
    <dbReference type="NCBI Taxonomy" id="58107"/>
    <lineage>
        <taxon>Bacteria</taxon>
        <taxon>Bacillati</taxon>
        <taxon>Actinomycetota</taxon>
        <taxon>Actinomycetes</taxon>
        <taxon>Pseudonocardiales</taxon>
        <taxon>Pseudonocardiaceae</taxon>
        <taxon>Pseudonocardia</taxon>
    </lineage>
</organism>
<dbReference type="EMBL" id="JBHUCO010000009">
    <property type="protein sequence ID" value="MFD1517538.1"/>
    <property type="molecule type" value="Genomic_DNA"/>
</dbReference>
<sequence>MSETIGQRRDQEIADHQSDKRRGEDRTEELNGKAPLVRDHRGRIADGLGVEPIEEHDEATQADHAVLEGTDTPFVDETGQAQC</sequence>
<evidence type="ECO:0000313" key="2">
    <source>
        <dbReference type="EMBL" id="MFD1517538.1"/>
    </source>
</evidence>
<protein>
    <recommendedName>
        <fullName evidence="4">DUF5709 domain-containing protein</fullName>
    </recommendedName>
</protein>
<dbReference type="RefSeq" id="WP_344721455.1">
    <property type="nucleotide sequence ID" value="NZ_BAAAUS010000007.1"/>
</dbReference>
<dbReference type="Proteomes" id="UP001597114">
    <property type="component" value="Unassembled WGS sequence"/>
</dbReference>
<evidence type="ECO:0008006" key="4">
    <source>
        <dbReference type="Google" id="ProtNLM"/>
    </source>
</evidence>
<proteinExistence type="predicted"/>
<feature type="region of interest" description="Disordered" evidence="1">
    <location>
        <begin position="50"/>
        <end position="83"/>
    </location>
</feature>
<evidence type="ECO:0000256" key="1">
    <source>
        <dbReference type="SAM" id="MobiDB-lite"/>
    </source>
</evidence>
<name>A0ABW4EPH2_9PSEU</name>
<keyword evidence="3" id="KW-1185">Reference proteome</keyword>